<evidence type="ECO:0000256" key="10">
    <source>
        <dbReference type="ARBA" id="ARBA00040319"/>
    </source>
</evidence>
<dbReference type="InterPro" id="IPR035906">
    <property type="entry name" value="MetI-like_sf"/>
</dbReference>
<dbReference type="CDD" id="cd06261">
    <property type="entry name" value="TM_PBP2"/>
    <property type="match status" value="1"/>
</dbReference>
<evidence type="ECO:0000313" key="13">
    <source>
        <dbReference type="EMBL" id="QIH43935.1"/>
    </source>
</evidence>
<dbReference type="GO" id="GO:0043190">
    <property type="term" value="C:ATP-binding cassette (ABC) transporter complex"/>
    <property type="evidence" value="ECO:0007669"/>
    <property type="project" value="InterPro"/>
</dbReference>
<evidence type="ECO:0000256" key="3">
    <source>
        <dbReference type="ARBA" id="ARBA00022448"/>
    </source>
</evidence>
<feature type="transmembrane region" description="Helical" evidence="11">
    <location>
        <begin position="52"/>
        <end position="73"/>
    </location>
</feature>
<dbReference type="NCBIfam" id="TIGR01726">
    <property type="entry name" value="HEQRo_perm_3TM"/>
    <property type="match status" value="1"/>
</dbReference>
<evidence type="ECO:0000256" key="2">
    <source>
        <dbReference type="ARBA" id="ARBA00010072"/>
    </source>
</evidence>
<dbReference type="KEGG" id="vzi:G5S32_18315"/>
<dbReference type="InterPro" id="IPR043429">
    <property type="entry name" value="ArtM/GltK/GlnP/TcyL/YhdX-like"/>
</dbReference>
<organism evidence="13 14">
    <name type="scientific">Vibrio ziniensis</name>
    <dbReference type="NCBI Taxonomy" id="2711221"/>
    <lineage>
        <taxon>Bacteria</taxon>
        <taxon>Pseudomonadati</taxon>
        <taxon>Pseudomonadota</taxon>
        <taxon>Gammaproteobacteria</taxon>
        <taxon>Vibrionales</taxon>
        <taxon>Vibrionaceae</taxon>
        <taxon>Vibrio</taxon>
    </lineage>
</organism>
<evidence type="ECO:0000256" key="7">
    <source>
        <dbReference type="ARBA" id="ARBA00022970"/>
    </source>
</evidence>
<feature type="transmembrane region" description="Helical" evidence="11">
    <location>
        <begin position="20"/>
        <end position="40"/>
    </location>
</feature>
<protein>
    <recommendedName>
        <fullName evidence="10">Arginine ABC transporter permease protein ArtM</fullName>
    </recommendedName>
</protein>
<evidence type="ECO:0000256" key="1">
    <source>
        <dbReference type="ARBA" id="ARBA00004429"/>
    </source>
</evidence>
<sequence length="245" mass="27748">MLEFIEKIAPMLLSGAWLTIKITVISVVIAALLALPASIFRIQKSRLYRTPVQVFISFFRGTPLIAQLFLVYYGSGQFRPFLMEMGLWQFFRDPMNCALLTFTLNSLAYQTEIMRGAIQSVDAGEIEAAKSMGMKNSLLYRHIVLPLAYRISFPALGNECILMLKGGAVASVITVMDLMGQTRRAFSQSFDITTYFYAAAMYLVITTSFVIAWRFAERYLYRHQVQRSPNKPSVQINNRSKTATT</sequence>
<dbReference type="Proteomes" id="UP000503003">
    <property type="component" value="Chromosome 2"/>
</dbReference>
<feature type="transmembrane region" description="Helical" evidence="11">
    <location>
        <begin position="195"/>
        <end position="216"/>
    </location>
</feature>
<keyword evidence="6 11" id="KW-0812">Transmembrane</keyword>
<accession>A0A6G7CPA4</accession>
<keyword evidence="7" id="KW-0029">Amino-acid transport</keyword>
<comment type="subcellular location">
    <subcellularLocation>
        <location evidence="1">Cell inner membrane</location>
        <topology evidence="1">Multi-pass membrane protein</topology>
    </subcellularLocation>
    <subcellularLocation>
        <location evidence="11">Cell membrane</location>
        <topology evidence="11">Multi-pass membrane protein</topology>
    </subcellularLocation>
</comment>
<comment type="similarity">
    <text evidence="2">Belongs to the binding-protein-dependent transport system permease family. HisMQ subfamily.</text>
</comment>
<evidence type="ECO:0000313" key="14">
    <source>
        <dbReference type="Proteomes" id="UP000503003"/>
    </source>
</evidence>
<gene>
    <name evidence="13" type="ORF">G5S32_18315</name>
</gene>
<dbReference type="PANTHER" id="PTHR30614:SF10">
    <property type="entry name" value="ARGININE ABC TRANSPORTER PERMEASE PROTEIN ARTM"/>
    <property type="match status" value="1"/>
</dbReference>
<name>A0A6G7CPA4_9VIBR</name>
<keyword evidence="14" id="KW-1185">Reference proteome</keyword>
<dbReference type="RefSeq" id="WP_165313601.1">
    <property type="nucleotide sequence ID" value="NZ_CP049332.1"/>
</dbReference>
<dbReference type="SUPFAM" id="SSF161098">
    <property type="entry name" value="MetI-like"/>
    <property type="match status" value="1"/>
</dbReference>
<dbReference type="AlphaFoldDB" id="A0A6G7CPA4"/>
<dbReference type="PANTHER" id="PTHR30614">
    <property type="entry name" value="MEMBRANE COMPONENT OF AMINO ACID ABC TRANSPORTER"/>
    <property type="match status" value="1"/>
</dbReference>
<evidence type="ECO:0000256" key="9">
    <source>
        <dbReference type="ARBA" id="ARBA00023136"/>
    </source>
</evidence>
<feature type="domain" description="ABC transmembrane type-1" evidence="12">
    <location>
        <begin position="16"/>
        <end position="213"/>
    </location>
</feature>
<keyword evidence="8 11" id="KW-1133">Transmembrane helix</keyword>
<dbReference type="InterPro" id="IPR000515">
    <property type="entry name" value="MetI-like"/>
</dbReference>
<keyword evidence="3 11" id="KW-0813">Transport</keyword>
<evidence type="ECO:0000256" key="6">
    <source>
        <dbReference type="ARBA" id="ARBA00022692"/>
    </source>
</evidence>
<evidence type="ECO:0000256" key="8">
    <source>
        <dbReference type="ARBA" id="ARBA00022989"/>
    </source>
</evidence>
<evidence type="ECO:0000256" key="11">
    <source>
        <dbReference type="RuleBase" id="RU363032"/>
    </source>
</evidence>
<dbReference type="EMBL" id="CP049332">
    <property type="protein sequence ID" value="QIH43935.1"/>
    <property type="molecule type" value="Genomic_DNA"/>
</dbReference>
<dbReference type="GO" id="GO:0022857">
    <property type="term" value="F:transmembrane transporter activity"/>
    <property type="evidence" value="ECO:0007669"/>
    <property type="project" value="InterPro"/>
</dbReference>
<dbReference type="Gene3D" id="1.10.3720.10">
    <property type="entry name" value="MetI-like"/>
    <property type="match status" value="1"/>
</dbReference>
<reference evidence="13 14" key="1">
    <citation type="submission" date="2020-02" db="EMBL/GenBank/DDBJ databases">
        <title>A complete genome of a marine bacterium Vibrio sp. ZWAL4003 isolated from the mangrove sediment with the ability to degrade polysaccharides.</title>
        <authorList>
            <person name="Wu J."/>
            <person name="Qu W."/>
            <person name="Zeng R."/>
        </authorList>
    </citation>
    <scope>NUCLEOTIDE SEQUENCE [LARGE SCALE GENOMIC DNA]</scope>
    <source>
        <strain evidence="13 14">ZWAL4003</strain>
    </source>
</reference>
<evidence type="ECO:0000256" key="4">
    <source>
        <dbReference type="ARBA" id="ARBA00022475"/>
    </source>
</evidence>
<dbReference type="InterPro" id="IPR010065">
    <property type="entry name" value="AA_ABC_transptr_permease_3TM"/>
</dbReference>
<evidence type="ECO:0000259" key="12">
    <source>
        <dbReference type="PROSITE" id="PS50928"/>
    </source>
</evidence>
<keyword evidence="5" id="KW-0997">Cell inner membrane</keyword>
<dbReference type="GO" id="GO:0006865">
    <property type="term" value="P:amino acid transport"/>
    <property type="evidence" value="ECO:0007669"/>
    <property type="project" value="UniProtKB-KW"/>
</dbReference>
<keyword evidence="9 11" id="KW-0472">Membrane</keyword>
<evidence type="ECO:0000256" key="5">
    <source>
        <dbReference type="ARBA" id="ARBA00022519"/>
    </source>
</evidence>
<dbReference type="PROSITE" id="PS50928">
    <property type="entry name" value="ABC_TM1"/>
    <property type="match status" value="1"/>
</dbReference>
<proteinExistence type="inferred from homology"/>
<dbReference type="Pfam" id="PF00528">
    <property type="entry name" value="BPD_transp_1"/>
    <property type="match status" value="1"/>
</dbReference>
<keyword evidence="4" id="KW-1003">Cell membrane</keyword>